<dbReference type="EMBL" id="CP001686">
    <property type="protein sequence ID" value="ACV07180.1"/>
    <property type="molecule type" value="Genomic_DNA"/>
</dbReference>
<feature type="transmembrane region" description="Helical" evidence="6">
    <location>
        <begin position="373"/>
        <end position="391"/>
    </location>
</feature>
<evidence type="ECO:0000256" key="3">
    <source>
        <dbReference type="ARBA" id="ARBA00022692"/>
    </source>
</evidence>
<dbReference type="Gene3D" id="1.20.1250.20">
    <property type="entry name" value="MFS general substrate transporter like domains"/>
    <property type="match status" value="1"/>
</dbReference>
<feature type="transmembrane region" description="Helical" evidence="6">
    <location>
        <begin position="139"/>
        <end position="159"/>
    </location>
</feature>
<keyword evidence="2" id="KW-1003">Cell membrane</keyword>
<feature type="transmembrane region" description="Helical" evidence="6">
    <location>
        <begin position="41"/>
        <end position="59"/>
    </location>
</feature>
<evidence type="ECO:0000256" key="2">
    <source>
        <dbReference type="ARBA" id="ARBA00022475"/>
    </source>
</evidence>
<dbReference type="InterPro" id="IPR036259">
    <property type="entry name" value="MFS_trans_sf"/>
</dbReference>
<evidence type="ECO:0000256" key="1">
    <source>
        <dbReference type="ARBA" id="ARBA00004651"/>
    </source>
</evidence>
<feature type="transmembrane region" description="Helical" evidence="6">
    <location>
        <begin position="98"/>
        <end position="119"/>
    </location>
</feature>
<keyword evidence="3 6" id="KW-0812">Transmembrane</keyword>
<dbReference type="GO" id="GO:0005886">
    <property type="term" value="C:plasma membrane"/>
    <property type="evidence" value="ECO:0007669"/>
    <property type="project" value="UniProtKB-SubCell"/>
</dbReference>
<evidence type="ECO:0000256" key="6">
    <source>
        <dbReference type="SAM" id="Phobius"/>
    </source>
</evidence>
<feature type="transmembrane region" description="Helical" evidence="6">
    <location>
        <begin position="165"/>
        <end position="187"/>
    </location>
</feature>
<dbReference type="SUPFAM" id="SSF103473">
    <property type="entry name" value="MFS general substrate transporter"/>
    <property type="match status" value="1"/>
</dbReference>
<dbReference type="Pfam" id="PF07690">
    <property type="entry name" value="MFS_1"/>
    <property type="match status" value="1"/>
</dbReference>
<feature type="transmembrane region" description="Helical" evidence="6">
    <location>
        <begin position="244"/>
        <end position="265"/>
    </location>
</feature>
<sequence length="407" mass="41218">MPLHLRRLLTVFTLGQLGSWTGTGAIAWIAVRHLDATGTELGLLLGLGTFLGILLANLATPRTAGAHPATVLGGSALVAALAAASLAVAGWVEAVTLLHLGAVLCLQTAAGMLQAARIAPAMRQVAGDHLDQALGRQEAIAWTATIVGPAVGGLLTDALGVEVTLLVVALLTLGSALSARGVAGMAWDPPPPRERPRADAGYRTIAGSPLLRRLLGNALLFTAGTMASTPLVDLLLLRTLELSAWEYGLSQGLPCLGGILAGMVVHRLMGRFGRRPVLLASGIGRTLWIAPLALVPSGLAGVAGLAVVVGLQLGLLLAAGFFNPAFSRVRMDAAPGDLLAPVIVAWATLNRAVSAAAMALGGVLGSLVGVRPALLAVGLVTMASALFLVGLPHPPSADPEPEDAPAA</sequence>
<keyword evidence="4 6" id="KW-1133">Transmembrane helix</keyword>
<evidence type="ECO:0000256" key="4">
    <source>
        <dbReference type="ARBA" id="ARBA00022989"/>
    </source>
</evidence>
<dbReference type="PANTHER" id="PTHR23513">
    <property type="entry name" value="INTEGRAL MEMBRANE EFFLUX PROTEIN-RELATED"/>
    <property type="match status" value="1"/>
</dbReference>
<dbReference type="KEGG" id="kse:Ksed_21960"/>
<keyword evidence="5 6" id="KW-0472">Membrane</keyword>
<dbReference type="RefSeq" id="WP_015780115.1">
    <property type="nucleotide sequence ID" value="NC_013169.1"/>
</dbReference>
<dbReference type="InterPro" id="IPR011701">
    <property type="entry name" value="MFS"/>
</dbReference>
<keyword evidence="8" id="KW-1185">Reference proteome</keyword>
<feature type="transmembrane region" description="Helical" evidence="6">
    <location>
        <begin position="277"/>
        <end position="295"/>
    </location>
</feature>
<proteinExistence type="predicted"/>
<gene>
    <name evidence="7" type="ordered locus">Ksed_21960</name>
</gene>
<dbReference type="eggNOG" id="COG2814">
    <property type="taxonomic scope" value="Bacteria"/>
</dbReference>
<feature type="transmembrane region" description="Helical" evidence="6">
    <location>
        <begin position="71"/>
        <end position="92"/>
    </location>
</feature>
<evidence type="ECO:0000313" key="8">
    <source>
        <dbReference type="Proteomes" id="UP000006666"/>
    </source>
</evidence>
<reference evidence="7 8" key="1">
    <citation type="journal article" date="2009" name="Stand. Genomic Sci.">
        <title>Complete genome sequence of Kytococcus sedentarius type strain (541).</title>
        <authorList>
            <person name="Sims D."/>
            <person name="Brettin T."/>
            <person name="Detter J.C."/>
            <person name="Han C."/>
            <person name="Lapidus A."/>
            <person name="Copeland A."/>
            <person name="Glavina Del Rio T."/>
            <person name="Nolan M."/>
            <person name="Chen F."/>
            <person name="Lucas S."/>
            <person name="Tice H."/>
            <person name="Cheng J.F."/>
            <person name="Bruce D."/>
            <person name="Goodwin L."/>
            <person name="Pitluck S."/>
            <person name="Ovchinnikova G."/>
            <person name="Pati A."/>
            <person name="Ivanova N."/>
            <person name="Mavrommatis K."/>
            <person name="Chen A."/>
            <person name="Palaniappan K."/>
            <person name="D'haeseleer P."/>
            <person name="Chain P."/>
            <person name="Bristow J."/>
            <person name="Eisen J.A."/>
            <person name="Markowitz V."/>
            <person name="Hugenholtz P."/>
            <person name="Schneider S."/>
            <person name="Goker M."/>
            <person name="Pukall R."/>
            <person name="Kyrpides N.C."/>
            <person name="Klenk H.P."/>
        </authorList>
    </citation>
    <scope>NUCLEOTIDE SEQUENCE [LARGE SCALE GENOMIC DNA]</scope>
    <source>
        <strain evidence="8">ATCC 14392 / DSM 20547 / JCM 11482 / CCUG 33030 / NBRC 15357 / NCTC 11040 / CCM 314 / 541</strain>
    </source>
</reference>
<evidence type="ECO:0000313" key="7">
    <source>
        <dbReference type="EMBL" id="ACV07180.1"/>
    </source>
</evidence>
<dbReference type="HOGENOM" id="CLU_034180_13_2_11"/>
<organism evidence="7 8">
    <name type="scientific">Kytococcus sedentarius (strain ATCC 14392 / DSM 20547 / JCM 11482 / CCUG 33030 / NBRC 15357 / NCTC 11040 / CCM 314 / 541)</name>
    <name type="common">Micrococcus sedentarius</name>
    <dbReference type="NCBI Taxonomy" id="478801"/>
    <lineage>
        <taxon>Bacteria</taxon>
        <taxon>Bacillati</taxon>
        <taxon>Actinomycetota</taxon>
        <taxon>Actinomycetes</taxon>
        <taxon>Micrococcales</taxon>
        <taxon>Kytococcaceae</taxon>
        <taxon>Kytococcus</taxon>
    </lineage>
</organism>
<name>C7NLI4_KYTSD</name>
<comment type="subcellular location">
    <subcellularLocation>
        <location evidence="1">Cell membrane</location>
        <topology evidence="1">Multi-pass membrane protein</topology>
    </subcellularLocation>
</comment>
<dbReference type="PANTHER" id="PTHR23513:SF6">
    <property type="entry name" value="MAJOR FACILITATOR SUPERFAMILY ASSOCIATED DOMAIN-CONTAINING PROTEIN"/>
    <property type="match status" value="1"/>
</dbReference>
<dbReference type="GO" id="GO:0022857">
    <property type="term" value="F:transmembrane transporter activity"/>
    <property type="evidence" value="ECO:0007669"/>
    <property type="project" value="InterPro"/>
</dbReference>
<feature type="transmembrane region" description="Helical" evidence="6">
    <location>
        <begin position="301"/>
        <end position="326"/>
    </location>
</feature>
<accession>C7NLI4</accession>
<feature type="transmembrane region" description="Helical" evidence="6">
    <location>
        <begin position="214"/>
        <end position="232"/>
    </location>
</feature>
<dbReference type="STRING" id="478801.Ksed_21960"/>
<evidence type="ECO:0000256" key="5">
    <source>
        <dbReference type="ARBA" id="ARBA00023136"/>
    </source>
</evidence>
<dbReference type="AlphaFoldDB" id="C7NLI4"/>
<protein>
    <submittedName>
        <fullName evidence="7">Major Facilitator Superfamily transporter</fullName>
    </submittedName>
</protein>
<dbReference type="Proteomes" id="UP000006666">
    <property type="component" value="Chromosome"/>
</dbReference>